<dbReference type="AlphaFoldDB" id="A0A6J5XXG3"/>
<reference evidence="4" key="1">
    <citation type="journal article" date="2020" name="Genome Biol.">
        <title>Gamete binning: chromosome-level and haplotype-resolved genome assembly enabled by high-throughput single-cell sequencing of gamete genomes.</title>
        <authorList>
            <person name="Campoy J.A."/>
            <person name="Sun H."/>
            <person name="Goel M."/>
            <person name="Jiao W.-B."/>
            <person name="Folz-Donahue K."/>
            <person name="Wang N."/>
            <person name="Rubio M."/>
            <person name="Liu C."/>
            <person name="Kukat C."/>
            <person name="Ruiz D."/>
            <person name="Huettel B."/>
            <person name="Schneeberger K."/>
        </authorList>
    </citation>
    <scope>NUCLEOTIDE SEQUENCE [LARGE SCALE GENOMIC DNA]</scope>
    <source>
        <strain evidence="4">cv. Rojo Pasion</strain>
    </source>
</reference>
<dbReference type="Proteomes" id="UP000507222">
    <property type="component" value="Unassembled WGS sequence"/>
</dbReference>
<evidence type="ECO:0000313" key="1">
    <source>
        <dbReference type="EMBL" id="CAB4262432.1"/>
    </source>
</evidence>
<evidence type="ECO:0000313" key="2">
    <source>
        <dbReference type="EMBL" id="CAB4316942.1"/>
    </source>
</evidence>
<reference evidence="2 3" key="2">
    <citation type="submission" date="2020-05" db="EMBL/GenBank/DDBJ databases">
        <authorList>
            <person name="Campoy J."/>
            <person name="Schneeberger K."/>
            <person name="Spophaly S."/>
        </authorList>
    </citation>
    <scope>NUCLEOTIDE SEQUENCE [LARGE SCALE GENOMIC DNA]</scope>
    <source>
        <strain evidence="2">PruArmRojPasFocal</strain>
    </source>
</reference>
<gene>
    <name evidence="1" type="ORF">CURHAP_LOCUS1682</name>
    <name evidence="2" type="ORF">ORAREDHAP_LOCUS43431</name>
</gene>
<proteinExistence type="predicted"/>
<keyword evidence="4" id="KW-1185">Reference proteome</keyword>
<name>A0A6J5XXG3_PRUAR</name>
<evidence type="ECO:0000313" key="4">
    <source>
        <dbReference type="Proteomes" id="UP000507245"/>
    </source>
</evidence>
<organism evidence="2 4">
    <name type="scientific">Prunus armeniaca</name>
    <name type="common">Apricot</name>
    <name type="synonym">Armeniaca vulgaris</name>
    <dbReference type="NCBI Taxonomy" id="36596"/>
    <lineage>
        <taxon>Eukaryota</taxon>
        <taxon>Viridiplantae</taxon>
        <taxon>Streptophyta</taxon>
        <taxon>Embryophyta</taxon>
        <taxon>Tracheophyta</taxon>
        <taxon>Spermatophyta</taxon>
        <taxon>Magnoliopsida</taxon>
        <taxon>eudicotyledons</taxon>
        <taxon>Gunneridae</taxon>
        <taxon>Pentapetalae</taxon>
        <taxon>rosids</taxon>
        <taxon>fabids</taxon>
        <taxon>Rosales</taxon>
        <taxon>Rosaceae</taxon>
        <taxon>Amygdaloideae</taxon>
        <taxon>Amygdaleae</taxon>
        <taxon>Prunus</taxon>
    </lineage>
</organism>
<accession>A0A6J5XXG3</accession>
<dbReference type="EMBL" id="CAEKDK010000001">
    <property type="protein sequence ID" value="CAB4262432.1"/>
    <property type="molecule type" value="Genomic_DNA"/>
</dbReference>
<sequence length="62" mass="7550">MNSSGKPIRRLQFVYFSENRREREKRERERKVFARSETCTYTERDGANRVMTLPVMLHCIRI</sequence>
<protein>
    <submittedName>
        <fullName evidence="2">Uncharacterized protein</fullName>
    </submittedName>
</protein>
<dbReference type="Proteomes" id="UP000507245">
    <property type="component" value="Unassembled WGS sequence"/>
</dbReference>
<dbReference type="EMBL" id="CAEKKB010000007">
    <property type="protein sequence ID" value="CAB4316942.1"/>
    <property type="molecule type" value="Genomic_DNA"/>
</dbReference>
<evidence type="ECO:0000313" key="3">
    <source>
        <dbReference type="Proteomes" id="UP000507222"/>
    </source>
</evidence>